<evidence type="ECO:0000313" key="2">
    <source>
        <dbReference type="Proteomes" id="UP000024900"/>
    </source>
</evidence>
<name>A0A837CP11_9BRAD</name>
<dbReference type="SUPFAM" id="SSF52540">
    <property type="entry name" value="P-loop containing nucleoside triphosphate hydrolases"/>
    <property type="match status" value="1"/>
</dbReference>
<evidence type="ECO:0008006" key="3">
    <source>
        <dbReference type="Google" id="ProtNLM"/>
    </source>
</evidence>
<sequence length="416" mass="45908">MMNTRSKLEEEAVAQVKAKRPPVLVPLEFKHSQLTGTPWIALGFALRGAVTIISATGGTGKTQFTLQAAIAFALGEEFAGFRPMRKDLKIAFVSGEEPLDEIWRRIAAIEIDRVGYKAADIEKFKERLKGRLFICQGKNVAMVTKGTGKSDVAQRTPFHEELCEAIIDLGIDLVILDPLIRLHAGLDENSAEMQELHNAADDIATRGNCGVVLVSHTNKMSKGTVDDQNAARGTSAMTDAARVVIIMANMTETQAEDILPEAEQATYMRYCRLGDPKQSYTVNSGSQWFRKKTIKLPVTLEDGTDDYRFILEPWKQPSNDILTAEWLPRFLDRLKQGRSDGEAFTAATSGPKPPRADVLLQNEFHQTKKHSKAALGQLVRAGILGVVERYSSKGKKPVKVYEVLKGAQAEADDQLL</sequence>
<organism evidence="1 2">
    <name type="scientific">Bradyrhizobium diazoefficiens SEMIA 5080</name>
    <dbReference type="NCBI Taxonomy" id="754504"/>
    <lineage>
        <taxon>Bacteria</taxon>
        <taxon>Pseudomonadati</taxon>
        <taxon>Pseudomonadota</taxon>
        <taxon>Alphaproteobacteria</taxon>
        <taxon>Hyphomicrobiales</taxon>
        <taxon>Nitrobacteraceae</taxon>
        <taxon>Bradyrhizobium</taxon>
    </lineage>
</organism>
<proteinExistence type="predicted"/>
<reference evidence="1 2" key="1">
    <citation type="journal article" date="2014" name="BMC Genomics">
        <title>Comparative genomics of Bradyrhizobium japonicum CPAC 15 and Bradyrhizobium diazoefficiens CPAC 7: elite model strains for understanding symbiotic performance with soybean.</title>
        <authorList>
            <person name="Siqueira A.F."/>
            <person name="Ormeno-Orrillo E."/>
            <person name="Souza R.C."/>
            <person name="Rodrigues E.P."/>
            <person name="Almeida L.G."/>
            <person name="Barcellos F.G."/>
            <person name="Batista J.S."/>
            <person name="Nakatami A.S."/>
            <person name="Martinez-Romero E."/>
            <person name="Vasconcelos A.T."/>
            <person name="Hungria M."/>
        </authorList>
    </citation>
    <scope>NUCLEOTIDE SEQUENCE [LARGE SCALE GENOMIC DNA]</scope>
    <source>
        <strain evidence="1 2">SEMIA 5080</strain>
    </source>
</reference>
<gene>
    <name evidence="1" type="ORF">BJA5080_06293</name>
</gene>
<evidence type="ECO:0000313" key="1">
    <source>
        <dbReference type="EMBL" id="KGJ71064.1"/>
    </source>
</evidence>
<protein>
    <recommendedName>
        <fullName evidence="3">AAA family ATPase</fullName>
    </recommendedName>
</protein>
<accession>A0A837CP11</accession>
<dbReference type="Proteomes" id="UP000024900">
    <property type="component" value="Unassembled WGS sequence"/>
</dbReference>
<dbReference type="AlphaFoldDB" id="A0A837CP11"/>
<dbReference type="InterPro" id="IPR027417">
    <property type="entry name" value="P-loop_NTPase"/>
</dbReference>
<dbReference type="EMBL" id="ADOU02000004">
    <property type="protein sequence ID" value="KGJ71064.1"/>
    <property type="molecule type" value="Genomic_DNA"/>
</dbReference>
<comment type="caution">
    <text evidence="1">The sequence shown here is derived from an EMBL/GenBank/DDBJ whole genome shotgun (WGS) entry which is preliminary data.</text>
</comment>
<dbReference type="Pfam" id="PF13481">
    <property type="entry name" value="AAA_25"/>
    <property type="match status" value="1"/>
</dbReference>
<dbReference type="Gene3D" id="3.40.50.300">
    <property type="entry name" value="P-loop containing nucleotide triphosphate hydrolases"/>
    <property type="match status" value="1"/>
</dbReference>